<gene>
    <name evidence="2" type="ORF">HUJ06_012885</name>
</gene>
<proteinExistence type="predicted"/>
<dbReference type="EMBL" id="DUZY01000005">
    <property type="protein sequence ID" value="DAD38564.1"/>
    <property type="molecule type" value="Genomic_DNA"/>
</dbReference>
<evidence type="ECO:0000313" key="3">
    <source>
        <dbReference type="Proteomes" id="UP000607653"/>
    </source>
</evidence>
<dbReference type="Proteomes" id="UP000607653">
    <property type="component" value="Unassembled WGS sequence"/>
</dbReference>
<sequence length="88" mass="10329">MSTDLNTNPSFRNKSRPQNGLLCNQNDLQASYFQRKGGKEVYHLVILPFFEDHLVRISNIKDNYHVCCIFWTLMQSNLIFSVGEEHHE</sequence>
<accession>A0A822YWV6</accession>
<protein>
    <submittedName>
        <fullName evidence="2">Uncharacterized protein</fullName>
    </submittedName>
</protein>
<keyword evidence="3" id="KW-1185">Reference proteome</keyword>
<evidence type="ECO:0000313" key="2">
    <source>
        <dbReference type="EMBL" id="DAD38564.1"/>
    </source>
</evidence>
<reference evidence="2 3" key="1">
    <citation type="journal article" date="2020" name="Mol. Biol. Evol.">
        <title>Distinct Expression and Methylation Patterns for Genes with Different Fates following a Single Whole-Genome Duplication in Flowering Plants.</title>
        <authorList>
            <person name="Shi T."/>
            <person name="Rahmani R.S."/>
            <person name="Gugger P.F."/>
            <person name="Wang M."/>
            <person name="Li H."/>
            <person name="Zhang Y."/>
            <person name="Li Z."/>
            <person name="Wang Q."/>
            <person name="Van de Peer Y."/>
            <person name="Marchal K."/>
            <person name="Chen J."/>
        </authorList>
    </citation>
    <scope>NUCLEOTIDE SEQUENCE [LARGE SCALE GENOMIC DNA]</scope>
    <source>
        <tissue evidence="2">Leaf</tissue>
    </source>
</reference>
<feature type="region of interest" description="Disordered" evidence="1">
    <location>
        <begin position="1"/>
        <end position="22"/>
    </location>
</feature>
<dbReference type="AlphaFoldDB" id="A0A822YWV6"/>
<evidence type="ECO:0000256" key="1">
    <source>
        <dbReference type="SAM" id="MobiDB-lite"/>
    </source>
</evidence>
<comment type="caution">
    <text evidence="2">The sequence shown here is derived from an EMBL/GenBank/DDBJ whole genome shotgun (WGS) entry which is preliminary data.</text>
</comment>
<organism evidence="2 3">
    <name type="scientific">Nelumbo nucifera</name>
    <name type="common">Sacred lotus</name>
    <dbReference type="NCBI Taxonomy" id="4432"/>
    <lineage>
        <taxon>Eukaryota</taxon>
        <taxon>Viridiplantae</taxon>
        <taxon>Streptophyta</taxon>
        <taxon>Embryophyta</taxon>
        <taxon>Tracheophyta</taxon>
        <taxon>Spermatophyta</taxon>
        <taxon>Magnoliopsida</taxon>
        <taxon>Proteales</taxon>
        <taxon>Nelumbonaceae</taxon>
        <taxon>Nelumbo</taxon>
    </lineage>
</organism>
<name>A0A822YWV6_NELNU</name>